<evidence type="ECO:0000313" key="3">
    <source>
        <dbReference type="Proteomes" id="UP000245884"/>
    </source>
</evidence>
<dbReference type="GeneID" id="37028918"/>
<evidence type="ECO:0000313" key="2">
    <source>
        <dbReference type="EMBL" id="PWN24678.1"/>
    </source>
</evidence>
<dbReference type="EMBL" id="KZ819679">
    <property type="protein sequence ID" value="PWN24678.1"/>
    <property type="molecule type" value="Genomic_DNA"/>
</dbReference>
<protein>
    <submittedName>
        <fullName evidence="2">Uncharacterized protein</fullName>
    </submittedName>
</protein>
<gene>
    <name evidence="2" type="ORF">BDZ90DRAFT_234644</name>
</gene>
<dbReference type="AlphaFoldDB" id="A0A316UII7"/>
<keyword evidence="3" id="KW-1185">Reference proteome</keyword>
<dbReference type="PROSITE" id="PS51257">
    <property type="entry name" value="PROKAR_LIPOPROTEIN"/>
    <property type="match status" value="1"/>
</dbReference>
<accession>A0A316UII7</accession>
<name>A0A316UII7_9BASI</name>
<feature type="compositionally biased region" description="Polar residues" evidence="1">
    <location>
        <begin position="81"/>
        <end position="92"/>
    </location>
</feature>
<feature type="region of interest" description="Disordered" evidence="1">
    <location>
        <begin position="73"/>
        <end position="135"/>
    </location>
</feature>
<dbReference type="Proteomes" id="UP000245884">
    <property type="component" value="Unassembled WGS sequence"/>
</dbReference>
<proteinExistence type="predicted"/>
<reference evidence="2 3" key="1">
    <citation type="journal article" date="2018" name="Mol. Biol. Evol.">
        <title>Broad Genomic Sampling Reveals a Smut Pathogenic Ancestry of the Fungal Clade Ustilaginomycotina.</title>
        <authorList>
            <person name="Kijpornyongpan T."/>
            <person name="Mondo S.J."/>
            <person name="Barry K."/>
            <person name="Sandor L."/>
            <person name="Lee J."/>
            <person name="Lipzen A."/>
            <person name="Pangilinan J."/>
            <person name="LaButti K."/>
            <person name="Hainaut M."/>
            <person name="Henrissat B."/>
            <person name="Grigoriev I.V."/>
            <person name="Spatafora J.W."/>
            <person name="Aime M.C."/>
        </authorList>
    </citation>
    <scope>NUCLEOTIDE SEQUENCE [LARGE SCALE GENOMIC DNA]</scope>
    <source>
        <strain evidence="2 3">MCA 5214</strain>
    </source>
</reference>
<feature type="region of interest" description="Disordered" evidence="1">
    <location>
        <begin position="1"/>
        <end position="20"/>
    </location>
</feature>
<evidence type="ECO:0000256" key="1">
    <source>
        <dbReference type="SAM" id="MobiDB-lite"/>
    </source>
</evidence>
<dbReference type="RefSeq" id="XP_025359290.1">
    <property type="nucleotide sequence ID" value="XM_025507095.1"/>
</dbReference>
<sequence>MRYHPFPNPQSSTSCPSRAHRKRWCSFPDPEWVPTIQRGSWDSFPAQKAHDIPPITRRAFQTHVRHLQTFPDRRRGAQLLSKPSTSTSNSIKPPNRIFVPFPDPEEGIRRLPSPEVDARATNTTLQAYRPFPDPE</sequence>
<organism evidence="2 3">
    <name type="scientific">Jaminaea rosea</name>
    <dbReference type="NCBI Taxonomy" id="1569628"/>
    <lineage>
        <taxon>Eukaryota</taxon>
        <taxon>Fungi</taxon>
        <taxon>Dikarya</taxon>
        <taxon>Basidiomycota</taxon>
        <taxon>Ustilaginomycotina</taxon>
        <taxon>Exobasidiomycetes</taxon>
        <taxon>Microstromatales</taxon>
        <taxon>Microstromatales incertae sedis</taxon>
        <taxon>Jaminaea</taxon>
    </lineage>
</organism>